<dbReference type="InterPro" id="IPR029063">
    <property type="entry name" value="SAM-dependent_MTases_sf"/>
</dbReference>
<dbReference type="SUPFAM" id="SSF53335">
    <property type="entry name" value="S-adenosyl-L-methionine-dependent methyltransferases"/>
    <property type="match status" value="1"/>
</dbReference>
<dbReference type="InterPro" id="IPR003788">
    <property type="entry name" value="NDUFAF7"/>
</dbReference>
<keyword evidence="1 3" id="KW-0489">Methyltransferase</keyword>
<dbReference type="Gene3D" id="3.40.50.12710">
    <property type="match status" value="1"/>
</dbReference>
<protein>
    <submittedName>
        <fullName evidence="3">SAM-dependent methyltransferase, MidA family</fullName>
    </submittedName>
</protein>
<evidence type="ECO:0000256" key="2">
    <source>
        <dbReference type="ARBA" id="ARBA00022679"/>
    </source>
</evidence>
<dbReference type="GO" id="GO:0035243">
    <property type="term" value="F:protein-arginine omega-N symmetric methyltransferase activity"/>
    <property type="evidence" value="ECO:0007669"/>
    <property type="project" value="TreeGrafter"/>
</dbReference>
<dbReference type="Proteomes" id="UP000190774">
    <property type="component" value="Unassembled WGS sequence"/>
</dbReference>
<name>A0A1T4YGY5_9BACT</name>
<dbReference type="Pfam" id="PF02636">
    <property type="entry name" value="Methyltransf_28"/>
    <property type="match status" value="1"/>
</dbReference>
<dbReference type="PANTHER" id="PTHR12049">
    <property type="entry name" value="PROTEIN ARGININE METHYLTRANSFERASE NDUFAF7, MITOCHONDRIAL"/>
    <property type="match status" value="1"/>
</dbReference>
<sequence length="377" mass="42322">MPLNAGAATLTAATPLRHLFPMTELMRILHDDLANSQEGRLTFAQVMEKALYHPQHGYYGPGPRRIGRSGDFYTAVSVGPLYGRLLAELALQGWKEQGSPGEFAVIEQAAHDGQLAEDICEELLGRQGTKGLRYLIVEPNPRYEVVQRQRLERFGERVKWVSSLAELPAMPALFLCNELPDAMPVHLVRWNGQVWHELYVAADRGELTFTPAALSSSELESELARLPTDLPEGYTTEVNLAALAWMQELIKVPFHGQIYIADYGLDDFELYSPTRSTGTLRRYAQHQTDDRVLENLGECDLTTHINFTRLIETAEAASLKVRSYELQGRFLGKLAMPVLASLEGRRDGSTQALLRQFQSLTHPAFMGRSFRVLVLEK</sequence>
<evidence type="ECO:0000313" key="4">
    <source>
        <dbReference type="Proteomes" id="UP000190774"/>
    </source>
</evidence>
<dbReference type="InterPro" id="IPR038375">
    <property type="entry name" value="NDUFAF7_sf"/>
</dbReference>
<keyword evidence="2 3" id="KW-0808">Transferase</keyword>
<dbReference type="STRING" id="48467.SAMN02745166_03233"/>
<proteinExistence type="predicted"/>
<accession>A0A1T4YGY5</accession>
<dbReference type="AlphaFoldDB" id="A0A1T4YGY5"/>
<keyword evidence="4" id="KW-1185">Reference proteome</keyword>
<gene>
    <name evidence="3" type="ORF">SAMN02745166_03233</name>
</gene>
<dbReference type="GO" id="GO:0032259">
    <property type="term" value="P:methylation"/>
    <property type="evidence" value="ECO:0007669"/>
    <property type="project" value="UniProtKB-KW"/>
</dbReference>
<organism evidence="3 4">
    <name type="scientific">Prosthecobacter debontii</name>
    <dbReference type="NCBI Taxonomy" id="48467"/>
    <lineage>
        <taxon>Bacteria</taxon>
        <taxon>Pseudomonadati</taxon>
        <taxon>Verrucomicrobiota</taxon>
        <taxon>Verrucomicrobiia</taxon>
        <taxon>Verrucomicrobiales</taxon>
        <taxon>Verrucomicrobiaceae</taxon>
        <taxon>Prosthecobacter</taxon>
    </lineage>
</organism>
<evidence type="ECO:0000256" key="1">
    <source>
        <dbReference type="ARBA" id="ARBA00022603"/>
    </source>
</evidence>
<reference evidence="4" key="1">
    <citation type="submission" date="2017-02" db="EMBL/GenBank/DDBJ databases">
        <authorList>
            <person name="Varghese N."/>
            <person name="Submissions S."/>
        </authorList>
    </citation>
    <scope>NUCLEOTIDE SEQUENCE [LARGE SCALE GENOMIC DNA]</scope>
    <source>
        <strain evidence="4">ATCC 700200</strain>
    </source>
</reference>
<dbReference type="PANTHER" id="PTHR12049:SF7">
    <property type="entry name" value="PROTEIN ARGININE METHYLTRANSFERASE NDUFAF7, MITOCHONDRIAL"/>
    <property type="match status" value="1"/>
</dbReference>
<dbReference type="EMBL" id="FUYE01000011">
    <property type="protein sequence ID" value="SKB00828.1"/>
    <property type="molecule type" value="Genomic_DNA"/>
</dbReference>
<evidence type="ECO:0000313" key="3">
    <source>
        <dbReference type="EMBL" id="SKB00828.1"/>
    </source>
</evidence>